<dbReference type="Proteomes" id="UP001321786">
    <property type="component" value="Chromosome"/>
</dbReference>
<evidence type="ECO:0000256" key="1">
    <source>
        <dbReference type="ARBA" id="ARBA00023015"/>
    </source>
</evidence>
<dbReference type="EMBL" id="AP028654">
    <property type="protein sequence ID" value="BEP29224.1"/>
    <property type="molecule type" value="Genomic_DNA"/>
</dbReference>
<dbReference type="PROSITE" id="PS50995">
    <property type="entry name" value="HTH_MARR_2"/>
    <property type="match status" value="1"/>
</dbReference>
<dbReference type="InterPro" id="IPR036388">
    <property type="entry name" value="WH-like_DNA-bd_sf"/>
</dbReference>
<reference evidence="5 6" key="1">
    <citation type="submission" date="2023-08" db="EMBL/GenBank/DDBJ databases">
        <title>Helicovermis profunda gen. nov., sp. nov., a novel mesophilic, fermentative bacterium within the Bacillota from a deep-sea hydrothermal vent chimney.</title>
        <authorList>
            <person name="Miyazaki U."/>
            <person name="Mizutani D."/>
            <person name="Hashimoto Y."/>
            <person name="Tame A."/>
            <person name="Sawayama S."/>
            <person name="Miyazaki J."/>
            <person name="Takai K."/>
            <person name="Nakagawa S."/>
        </authorList>
    </citation>
    <scope>NUCLEOTIDE SEQUENCE [LARGE SCALE GENOMIC DNA]</scope>
    <source>
        <strain evidence="5 6">S502</strain>
    </source>
</reference>
<dbReference type="Gene3D" id="1.10.10.10">
    <property type="entry name" value="Winged helix-like DNA-binding domain superfamily/Winged helix DNA-binding domain"/>
    <property type="match status" value="1"/>
</dbReference>
<organism evidence="5 6">
    <name type="scientific">Helicovermis profundi</name>
    <dbReference type="NCBI Taxonomy" id="3065157"/>
    <lineage>
        <taxon>Bacteria</taxon>
        <taxon>Bacillati</taxon>
        <taxon>Bacillota</taxon>
        <taxon>Clostridia</taxon>
        <taxon>Helicovermis</taxon>
    </lineage>
</organism>
<sequence>MDFDINNLENMMFDYIDQFKMLLSQDTWKNVLLNCTKNEMLVLLMLYRGSDVNMSQIAEYLNAPLNTTTGIVSRMEKKKMVSRIRSEQDKRVVTIVLTESGTKEIANILSVFLDYGQRVMMSLTNDEISLLSGVIKKIVTIVSQTKTTDKVVEKKIRKILID</sequence>
<proteinExistence type="predicted"/>
<keyword evidence="6" id="KW-1185">Reference proteome</keyword>
<keyword evidence="3" id="KW-0804">Transcription</keyword>
<evidence type="ECO:0000256" key="2">
    <source>
        <dbReference type="ARBA" id="ARBA00023125"/>
    </source>
</evidence>
<dbReference type="PRINTS" id="PR00598">
    <property type="entry name" value="HTHMARR"/>
</dbReference>
<dbReference type="Pfam" id="PF01047">
    <property type="entry name" value="MarR"/>
    <property type="match status" value="1"/>
</dbReference>
<dbReference type="PANTHER" id="PTHR42756">
    <property type="entry name" value="TRANSCRIPTIONAL REGULATOR, MARR"/>
    <property type="match status" value="1"/>
</dbReference>
<keyword evidence="2" id="KW-0238">DNA-binding</keyword>
<gene>
    <name evidence="5" type="ORF">HLPR_15550</name>
</gene>
<dbReference type="RefSeq" id="WP_338534881.1">
    <property type="nucleotide sequence ID" value="NZ_AP028654.1"/>
</dbReference>
<keyword evidence="1" id="KW-0805">Transcription regulation</keyword>
<name>A0AAU9ECX3_9FIRM</name>
<accession>A0AAU9ECX3</accession>
<dbReference type="SMART" id="SM00347">
    <property type="entry name" value="HTH_MARR"/>
    <property type="match status" value="1"/>
</dbReference>
<protein>
    <recommendedName>
        <fullName evidence="4">HTH marR-type domain-containing protein</fullName>
    </recommendedName>
</protein>
<evidence type="ECO:0000259" key="4">
    <source>
        <dbReference type="PROSITE" id="PS50995"/>
    </source>
</evidence>
<dbReference type="InterPro" id="IPR000835">
    <property type="entry name" value="HTH_MarR-typ"/>
</dbReference>
<dbReference type="InterPro" id="IPR036390">
    <property type="entry name" value="WH_DNA-bd_sf"/>
</dbReference>
<dbReference type="PANTHER" id="PTHR42756:SF1">
    <property type="entry name" value="TRANSCRIPTIONAL REPRESSOR OF EMRAB OPERON"/>
    <property type="match status" value="1"/>
</dbReference>
<dbReference type="GO" id="GO:0003677">
    <property type="term" value="F:DNA binding"/>
    <property type="evidence" value="ECO:0007669"/>
    <property type="project" value="UniProtKB-KW"/>
</dbReference>
<feature type="domain" description="HTH marR-type" evidence="4">
    <location>
        <begin position="9"/>
        <end position="140"/>
    </location>
</feature>
<dbReference type="SUPFAM" id="SSF46785">
    <property type="entry name" value="Winged helix' DNA-binding domain"/>
    <property type="match status" value="1"/>
</dbReference>
<dbReference type="GO" id="GO:0003700">
    <property type="term" value="F:DNA-binding transcription factor activity"/>
    <property type="evidence" value="ECO:0007669"/>
    <property type="project" value="InterPro"/>
</dbReference>
<evidence type="ECO:0000313" key="5">
    <source>
        <dbReference type="EMBL" id="BEP29224.1"/>
    </source>
</evidence>
<dbReference type="AlphaFoldDB" id="A0AAU9ECX3"/>
<evidence type="ECO:0000256" key="3">
    <source>
        <dbReference type="ARBA" id="ARBA00023163"/>
    </source>
</evidence>
<evidence type="ECO:0000313" key="6">
    <source>
        <dbReference type="Proteomes" id="UP001321786"/>
    </source>
</evidence>
<dbReference type="KEGG" id="hprf:HLPR_15550"/>